<evidence type="ECO:0000256" key="1">
    <source>
        <dbReference type="SAM" id="MobiDB-lite"/>
    </source>
</evidence>
<protein>
    <submittedName>
        <fullName evidence="2">Uncharacterized protein</fullName>
    </submittedName>
</protein>
<accession>A0A6B0SET7</accession>
<comment type="caution">
    <text evidence="2">The sequence shown here is derived from an EMBL/GenBank/DDBJ whole genome shotgun (WGS) entry which is preliminary data.</text>
</comment>
<gene>
    <name evidence="2" type="ORF">E5288_WYG011781</name>
</gene>
<feature type="region of interest" description="Disordered" evidence="1">
    <location>
        <begin position="74"/>
        <end position="100"/>
    </location>
</feature>
<feature type="region of interest" description="Disordered" evidence="1">
    <location>
        <begin position="1"/>
        <end position="40"/>
    </location>
</feature>
<proteinExistence type="predicted"/>
<dbReference type="Proteomes" id="UP000322234">
    <property type="component" value="Unassembled WGS sequence"/>
</dbReference>
<evidence type="ECO:0000313" key="2">
    <source>
        <dbReference type="EMBL" id="MXQ98496.1"/>
    </source>
</evidence>
<keyword evidence="3" id="KW-1185">Reference proteome</keyword>
<evidence type="ECO:0000313" key="3">
    <source>
        <dbReference type="Proteomes" id="UP000322234"/>
    </source>
</evidence>
<dbReference type="AlphaFoldDB" id="A0A6B0SET7"/>
<sequence>MPSERVWDSRPGLGHVLLSAGPSLSRERRGRRGVGARKPSAWTVKKSRIVPKAEAADPPDGLLDRVQCQTVPARCAGEGGTHESQGKAAPNRPAPHRGASVVRLPHHELGGSTDSKANVQFLLLPSVIDPNSLCRT</sequence>
<dbReference type="EMBL" id="VBQZ03000246">
    <property type="protein sequence ID" value="MXQ98496.1"/>
    <property type="molecule type" value="Genomic_DNA"/>
</dbReference>
<name>A0A6B0SET7_9CETA</name>
<organism evidence="2 3">
    <name type="scientific">Bos mutus</name>
    <name type="common">wild yak</name>
    <dbReference type="NCBI Taxonomy" id="72004"/>
    <lineage>
        <taxon>Eukaryota</taxon>
        <taxon>Metazoa</taxon>
        <taxon>Chordata</taxon>
        <taxon>Craniata</taxon>
        <taxon>Vertebrata</taxon>
        <taxon>Euteleostomi</taxon>
        <taxon>Mammalia</taxon>
        <taxon>Eutheria</taxon>
        <taxon>Laurasiatheria</taxon>
        <taxon>Artiodactyla</taxon>
        <taxon>Ruminantia</taxon>
        <taxon>Pecora</taxon>
        <taxon>Bovidae</taxon>
        <taxon>Bovinae</taxon>
        <taxon>Bos</taxon>
    </lineage>
</organism>
<reference evidence="2" key="1">
    <citation type="submission" date="2019-10" db="EMBL/GenBank/DDBJ databases">
        <title>The sequence and de novo assembly of the wild yak genome.</title>
        <authorList>
            <person name="Liu Y."/>
        </authorList>
    </citation>
    <scope>NUCLEOTIDE SEQUENCE [LARGE SCALE GENOMIC DNA]</scope>
    <source>
        <strain evidence="2">WY2019</strain>
    </source>
</reference>